<proteinExistence type="predicted"/>
<dbReference type="AlphaFoldDB" id="A0A9P0YKF8"/>
<protein>
    <submittedName>
        <fullName evidence="1">Uncharacterized protein</fullName>
    </submittedName>
</protein>
<accession>A0A9P0YKF8</accession>
<keyword evidence="2" id="KW-1185">Reference proteome</keyword>
<evidence type="ECO:0000313" key="2">
    <source>
        <dbReference type="Proteomes" id="UP001152484"/>
    </source>
</evidence>
<reference evidence="1" key="1">
    <citation type="submission" date="2022-07" db="EMBL/GenBank/DDBJ databases">
        <authorList>
            <person name="Macas J."/>
            <person name="Novak P."/>
            <person name="Neumann P."/>
        </authorList>
    </citation>
    <scope>NUCLEOTIDE SEQUENCE</scope>
</reference>
<gene>
    <name evidence="1" type="ORF">CEURO_LOCUS1986</name>
</gene>
<evidence type="ECO:0000313" key="1">
    <source>
        <dbReference type="EMBL" id="CAH9062959.1"/>
    </source>
</evidence>
<name>A0A9P0YKF8_CUSEU</name>
<comment type="caution">
    <text evidence="1">The sequence shown here is derived from an EMBL/GenBank/DDBJ whole genome shotgun (WGS) entry which is preliminary data.</text>
</comment>
<dbReference type="EMBL" id="CAMAPE010000004">
    <property type="protein sequence ID" value="CAH9062959.1"/>
    <property type="molecule type" value="Genomic_DNA"/>
</dbReference>
<sequence length="103" mass="12296">MVFISMWVRFVFCIKVGVKILKSILQVRLKIILPPSRNYLHTFLFGLSQIYLLFPFLAKNLWFTTILTHFSFLCTNLHHTFPTILIRVSFVLQEINMGRREYD</sequence>
<dbReference type="Proteomes" id="UP001152484">
    <property type="component" value="Unassembled WGS sequence"/>
</dbReference>
<organism evidence="1 2">
    <name type="scientific">Cuscuta europaea</name>
    <name type="common">European dodder</name>
    <dbReference type="NCBI Taxonomy" id="41803"/>
    <lineage>
        <taxon>Eukaryota</taxon>
        <taxon>Viridiplantae</taxon>
        <taxon>Streptophyta</taxon>
        <taxon>Embryophyta</taxon>
        <taxon>Tracheophyta</taxon>
        <taxon>Spermatophyta</taxon>
        <taxon>Magnoliopsida</taxon>
        <taxon>eudicotyledons</taxon>
        <taxon>Gunneridae</taxon>
        <taxon>Pentapetalae</taxon>
        <taxon>asterids</taxon>
        <taxon>lamiids</taxon>
        <taxon>Solanales</taxon>
        <taxon>Convolvulaceae</taxon>
        <taxon>Cuscuteae</taxon>
        <taxon>Cuscuta</taxon>
        <taxon>Cuscuta subgen. Cuscuta</taxon>
    </lineage>
</organism>